<dbReference type="SUPFAM" id="SSF52540">
    <property type="entry name" value="P-loop containing nucleoside triphosphate hydrolases"/>
    <property type="match status" value="1"/>
</dbReference>
<proteinExistence type="inferred from homology"/>
<organism evidence="7 8">
    <name type="scientific">Gemmiger formicilis</name>
    <dbReference type="NCBI Taxonomy" id="745368"/>
    <lineage>
        <taxon>Bacteria</taxon>
        <taxon>Bacillati</taxon>
        <taxon>Bacillota</taxon>
        <taxon>Clostridia</taxon>
        <taxon>Eubacteriales</taxon>
        <taxon>Gemmiger</taxon>
    </lineage>
</organism>
<evidence type="ECO:0000256" key="3">
    <source>
        <dbReference type="ARBA" id="ARBA00023134"/>
    </source>
</evidence>
<dbReference type="AlphaFoldDB" id="A0A1T4WNR6"/>
<feature type="binding site" evidence="4">
    <location>
        <begin position="59"/>
        <end position="62"/>
    </location>
    <ligand>
        <name>GTP</name>
        <dbReference type="ChEBI" id="CHEBI:37565"/>
    </ligand>
</feature>
<evidence type="ECO:0000313" key="8">
    <source>
        <dbReference type="Proteomes" id="UP000190286"/>
    </source>
</evidence>
<dbReference type="PIRSF" id="PIRSF005052">
    <property type="entry name" value="P-loopkin"/>
    <property type="match status" value="1"/>
</dbReference>
<dbReference type="STRING" id="745368.SAMN02745178_00864"/>
<dbReference type="PANTHER" id="PTHR30448">
    <property type="entry name" value="RNASE ADAPTER PROTEIN RAPZ"/>
    <property type="match status" value="1"/>
</dbReference>
<evidence type="ECO:0000259" key="5">
    <source>
        <dbReference type="Pfam" id="PF03668"/>
    </source>
</evidence>
<dbReference type="RefSeq" id="WP_078783864.1">
    <property type="nucleotide sequence ID" value="NZ_DAWAIH010000002.1"/>
</dbReference>
<evidence type="ECO:0000259" key="6">
    <source>
        <dbReference type="Pfam" id="PF22740"/>
    </source>
</evidence>
<dbReference type="Pfam" id="PF22740">
    <property type="entry name" value="PapZ_C"/>
    <property type="match status" value="1"/>
</dbReference>
<dbReference type="Proteomes" id="UP000190286">
    <property type="component" value="Unassembled WGS sequence"/>
</dbReference>
<dbReference type="InterPro" id="IPR053931">
    <property type="entry name" value="RapZ_C"/>
</dbReference>
<keyword evidence="8" id="KW-1185">Reference proteome</keyword>
<dbReference type="GO" id="GO:0005524">
    <property type="term" value="F:ATP binding"/>
    <property type="evidence" value="ECO:0007669"/>
    <property type="project" value="UniProtKB-UniRule"/>
</dbReference>
<evidence type="ECO:0000256" key="4">
    <source>
        <dbReference type="HAMAP-Rule" id="MF_00636"/>
    </source>
</evidence>
<sequence length="287" mass="32424">MNFLIVTGLSGAGKSMAVNALEDIGFFCIDNIPVALLPRIVDFALQGENQLNRVAVVMDVRGVRSIEKLQEALADLDEKKIDYDILFLDANDAAIQRRYKETRRQHPLAAAEKIPITEAIARERRLLQPLRDKAKYVIDTSLLSAAQNRERVCSLFLDKGESPMELMVVSFGFKYGLPQEADLVLDVRCLPNPFYVPELKHKTGLDQEVVDYVMASEESQELLHRYEYMLEYALPLYVKEGKSQLMIAVGCTGGKHRSITFARKIGEFCKKLGYAPSVQHRDVNRSL</sequence>
<evidence type="ECO:0000256" key="2">
    <source>
        <dbReference type="ARBA" id="ARBA00022840"/>
    </source>
</evidence>
<dbReference type="HAMAP" id="MF_00636">
    <property type="entry name" value="RapZ_like"/>
    <property type="match status" value="1"/>
</dbReference>
<dbReference type="EMBL" id="FUYF01000003">
    <property type="protein sequence ID" value="SKA78976.1"/>
    <property type="molecule type" value="Genomic_DNA"/>
</dbReference>
<dbReference type="PANTHER" id="PTHR30448:SF0">
    <property type="entry name" value="RNASE ADAPTER PROTEIN RAPZ"/>
    <property type="match status" value="1"/>
</dbReference>
<feature type="domain" description="RapZ-like N-terminal" evidence="5">
    <location>
        <begin position="1"/>
        <end position="157"/>
    </location>
</feature>
<dbReference type="GeneID" id="93337347"/>
<keyword evidence="2 4" id="KW-0067">ATP-binding</keyword>
<dbReference type="Pfam" id="PF03668">
    <property type="entry name" value="RapZ-like_N"/>
    <property type="match status" value="1"/>
</dbReference>
<dbReference type="InterPro" id="IPR005337">
    <property type="entry name" value="RapZ-like"/>
</dbReference>
<dbReference type="OrthoDB" id="9784461at2"/>
<keyword evidence="3 4" id="KW-0342">GTP-binding</keyword>
<evidence type="ECO:0000313" key="7">
    <source>
        <dbReference type="EMBL" id="SKA78976.1"/>
    </source>
</evidence>
<keyword evidence="1 4" id="KW-0547">Nucleotide-binding</keyword>
<reference evidence="7 8" key="1">
    <citation type="submission" date="2017-02" db="EMBL/GenBank/DDBJ databases">
        <authorList>
            <person name="Peterson S.W."/>
        </authorList>
    </citation>
    <scope>NUCLEOTIDE SEQUENCE [LARGE SCALE GENOMIC DNA]</scope>
    <source>
        <strain evidence="7 8">ATCC 27749</strain>
    </source>
</reference>
<dbReference type="InterPro" id="IPR053930">
    <property type="entry name" value="RapZ-like_N"/>
</dbReference>
<dbReference type="GO" id="GO:0005525">
    <property type="term" value="F:GTP binding"/>
    <property type="evidence" value="ECO:0007669"/>
    <property type="project" value="UniProtKB-UniRule"/>
</dbReference>
<accession>A0A1T4WNR6</accession>
<dbReference type="NCBIfam" id="NF003828">
    <property type="entry name" value="PRK05416.1"/>
    <property type="match status" value="1"/>
</dbReference>
<gene>
    <name evidence="7" type="ORF">SAMN02745178_00864</name>
</gene>
<name>A0A1T4WNR6_9FIRM</name>
<feature type="binding site" evidence="4">
    <location>
        <begin position="8"/>
        <end position="15"/>
    </location>
    <ligand>
        <name>ATP</name>
        <dbReference type="ChEBI" id="CHEBI:30616"/>
    </ligand>
</feature>
<protein>
    <submittedName>
        <fullName evidence="7">UPF0042 nucleotide-binding protein</fullName>
    </submittedName>
</protein>
<dbReference type="InterPro" id="IPR027417">
    <property type="entry name" value="P-loop_NTPase"/>
</dbReference>
<evidence type="ECO:0000256" key="1">
    <source>
        <dbReference type="ARBA" id="ARBA00022741"/>
    </source>
</evidence>
<feature type="domain" description="RapZ C-terminal" evidence="6">
    <location>
        <begin position="164"/>
        <end position="283"/>
    </location>
</feature>